<name>A0A978VA78_ZIZJJ</name>
<protein>
    <submittedName>
        <fullName evidence="1">Uncharacterized protein</fullName>
    </submittedName>
</protein>
<dbReference type="AlphaFoldDB" id="A0A978VA78"/>
<accession>A0A978VA78</accession>
<dbReference type="PANTHER" id="PTHR43473">
    <property type="entry name" value="MAGNESIUM-CHELATASE SUBUNIT CHLD, CHLOROPLASTIC"/>
    <property type="match status" value="1"/>
</dbReference>
<dbReference type="PANTHER" id="PTHR43473:SF2">
    <property type="entry name" value="MAGNESIUM-CHELATASE SUBUNIT CHLD, CHLOROPLASTIC"/>
    <property type="match status" value="1"/>
</dbReference>
<comment type="caution">
    <text evidence="1">The sequence shown here is derived from an EMBL/GenBank/DDBJ whole genome shotgun (WGS) entry which is preliminary data.</text>
</comment>
<dbReference type="Proteomes" id="UP000813462">
    <property type="component" value="Unassembled WGS sequence"/>
</dbReference>
<reference evidence="1" key="1">
    <citation type="journal article" date="2021" name="Front. Plant Sci.">
        <title>Chromosome-Scale Genome Assembly for Chinese Sour Jujube and Insights Into Its Genome Evolution and Domestication Signature.</title>
        <authorList>
            <person name="Shen L.-Y."/>
            <person name="Luo H."/>
            <person name="Wang X.-L."/>
            <person name="Wang X.-M."/>
            <person name="Qiu X.-J."/>
            <person name="Liu H."/>
            <person name="Zhou S.-S."/>
            <person name="Jia K.-H."/>
            <person name="Nie S."/>
            <person name="Bao Y.-T."/>
            <person name="Zhang R.-G."/>
            <person name="Yun Q.-Z."/>
            <person name="Chai Y.-H."/>
            <person name="Lu J.-Y."/>
            <person name="Li Y."/>
            <person name="Zhao S.-W."/>
            <person name="Mao J.-F."/>
            <person name="Jia S.-G."/>
            <person name="Mao Y.-M."/>
        </authorList>
    </citation>
    <scope>NUCLEOTIDE SEQUENCE</scope>
    <source>
        <strain evidence="1">AT0</strain>
        <tissue evidence="1">Leaf</tissue>
    </source>
</reference>
<proteinExistence type="predicted"/>
<evidence type="ECO:0000313" key="1">
    <source>
        <dbReference type="EMBL" id="KAH7524813.1"/>
    </source>
</evidence>
<sequence length="76" mass="7998">MLLLMEDNISIWLPLLDAIKTAILLGAIDREIGGIAIPESRGTAKIVMARGLHAISPPIDVVVGLISNVAPACPEE</sequence>
<dbReference type="EMBL" id="JAEACU010000006">
    <property type="protein sequence ID" value="KAH7524813.1"/>
    <property type="molecule type" value="Genomic_DNA"/>
</dbReference>
<evidence type="ECO:0000313" key="2">
    <source>
        <dbReference type="Proteomes" id="UP000813462"/>
    </source>
</evidence>
<organism evidence="1 2">
    <name type="scientific">Ziziphus jujuba var. spinosa</name>
    <dbReference type="NCBI Taxonomy" id="714518"/>
    <lineage>
        <taxon>Eukaryota</taxon>
        <taxon>Viridiplantae</taxon>
        <taxon>Streptophyta</taxon>
        <taxon>Embryophyta</taxon>
        <taxon>Tracheophyta</taxon>
        <taxon>Spermatophyta</taxon>
        <taxon>Magnoliopsida</taxon>
        <taxon>eudicotyledons</taxon>
        <taxon>Gunneridae</taxon>
        <taxon>Pentapetalae</taxon>
        <taxon>rosids</taxon>
        <taxon>fabids</taxon>
        <taxon>Rosales</taxon>
        <taxon>Rhamnaceae</taxon>
        <taxon>Paliureae</taxon>
        <taxon>Ziziphus</taxon>
    </lineage>
</organism>
<gene>
    <name evidence="1" type="ORF">FEM48_Zijuj06G0158900</name>
</gene>